<proteinExistence type="predicted"/>
<dbReference type="Proteomes" id="UP000182498">
    <property type="component" value="Unassembled WGS sequence"/>
</dbReference>
<gene>
    <name evidence="2" type="ORF">CVAR292_00717</name>
</gene>
<name>A0A0X2NKY9_9CORY</name>
<keyword evidence="3" id="KW-1185">Reference proteome</keyword>
<evidence type="ECO:0000313" key="3">
    <source>
        <dbReference type="Proteomes" id="UP000182498"/>
    </source>
</evidence>
<dbReference type="SMART" id="SM00382">
    <property type="entry name" value="AAA"/>
    <property type="match status" value="1"/>
</dbReference>
<reference evidence="3" key="1">
    <citation type="submission" date="2015-11" db="EMBL/GenBank/DDBJ databases">
        <authorList>
            <person name="Dugat-Bony E."/>
        </authorList>
    </citation>
    <scope>NUCLEOTIDE SEQUENCE [LARGE SCALE GENOMIC DNA]</scope>
    <source>
        <strain evidence="3">Mu292</strain>
    </source>
</reference>
<dbReference type="RefSeq" id="WP_368615851.1">
    <property type="nucleotide sequence ID" value="NZ_FAUH01000004.1"/>
</dbReference>
<dbReference type="Gene3D" id="3.40.50.300">
    <property type="entry name" value="P-loop containing nucleotide triphosphate hydrolases"/>
    <property type="match status" value="1"/>
</dbReference>
<dbReference type="InterPro" id="IPR003593">
    <property type="entry name" value="AAA+_ATPase"/>
</dbReference>
<evidence type="ECO:0000313" key="2">
    <source>
        <dbReference type="EMBL" id="CUU65398.1"/>
    </source>
</evidence>
<organism evidence="2 3">
    <name type="scientific">Corynebacterium variabile</name>
    <dbReference type="NCBI Taxonomy" id="1727"/>
    <lineage>
        <taxon>Bacteria</taxon>
        <taxon>Bacillati</taxon>
        <taxon>Actinomycetota</taxon>
        <taxon>Actinomycetes</taxon>
        <taxon>Mycobacteriales</taxon>
        <taxon>Corynebacteriaceae</taxon>
        <taxon>Corynebacterium</taxon>
    </lineage>
</organism>
<dbReference type="EMBL" id="FAUH01000004">
    <property type="protein sequence ID" value="CUU65398.1"/>
    <property type="molecule type" value="Genomic_DNA"/>
</dbReference>
<dbReference type="Pfam" id="PF09848">
    <property type="entry name" value="SLFN-g3_helicase"/>
    <property type="match status" value="1"/>
</dbReference>
<sequence length="661" mass="72888">MPLLRTSAAELLSRFANPKDLGAHMATQAGYEGLGCSPAERRSWENSIPELAKVLKLAGLEDVDVLLEQKLPLNSKRVDAIIAGTSPATGLPSFIVVELKQWSSATVFEDDPKLVDVPGTLGGPRLHALRQVDTYRELLTNFLTVFDGHPETVQGAVFLHNVSHRAAVAELDDYTSELRSELFTGADVDAFASFLRTRVSPVRDATVVDRFMDSAVAPSQQLLTSAAAEIRDREQFILLDRQRQAVDMVLHAVDRADKADAKRVIVVSGGPGTGKSVVALSLLGELARRGKKVLHATGSQAFKQTMEKVAGRRHRATQDLFQYFNSFLGAEKHSLDVLIADEAHRIRETSTNRYTKAHLRTGRPQIDELIDVARTPVFLLDENQVVRPGELGSLHEITEFAKSKGLEVQHVELTEQFRCGGSLVYTNWVEEVLGLAEPPQDATEDTDHDGSVFTADFDVAAVPNITVHALDPEQPPVLKPQHEVAISVVESPEEMERILSLKAAEGYSARIAAGFCWRWSKVAKGQTELSPDVRIGGWEKPWNNPEKRRVGDAPQSFLWATGDGGFGQVGCIYTAQGFEYDWSGVIIGPDMVWRDGGFRTVRAANVDPALRKKSLTDHDFDVLVRHVYKVLLTRGMQGTVIYSPDRRTREVLRQLLGQGAD</sequence>
<dbReference type="SUPFAM" id="SSF52540">
    <property type="entry name" value="P-loop containing nucleoside triphosphate hydrolases"/>
    <property type="match status" value="1"/>
</dbReference>
<accession>A0A0X2NKY9</accession>
<feature type="domain" description="AAA+ ATPase" evidence="1">
    <location>
        <begin position="261"/>
        <end position="466"/>
    </location>
</feature>
<dbReference type="AlphaFoldDB" id="A0A0X2NKY9"/>
<evidence type="ECO:0000259" key="1">
    <source>
        <dbReference type="SMART" id="SM00382"/>
    </source>
</evidence>
<dbReference type="InterPro" id="IPR018647">
    <property type="entry name" value="SLFN_3-like_DNA/RNA_helicase"/>
</dbReference>
<dbReference type="InterPro" id="IPR027417">
    <property type="entry name" value="P-loop_NTPase"/>
</dbReference>
<protein>
    <submittedName>
        <fullName evidence="2">Uncharacterized conserved protein (DUF2075)</fullName>
    </submittedName>
</protein>